<accession>A0A0A9ATP3</accession>
<name>A0A0A9ATP3_ARUDO</name>
<sequence>MAAGNKRGNFPGVGLETCAAGPGQACRPPRHLAALFPCISPSMPAACPPEPWAPPFCAPPISTPPSSLLCFSLLFLPAICFGDVLSAVLNFSVLIV</sequence>
<keyword evidence="1" id="KW-0812">Transmembrane</keyword>
<organism evidence="2">
    <name type="scientific">Arundo donax</name>
    <name type="common">Giant reed</name>
    <name type="synonym">Donax arundinaceus</name>
    <dbReference type="NCBI Taxonomy" id="35708"/>
    <lineage>
        <taxon>Eukaryota</taxon>
        <taxon>Viridiplantae</taxon>
        <taxon>Streptophyta</taxon>
        <taxon>Embryophyta</taxon>
        <taxon>Tracheophyta</taxon>
        <taxon>Spermatophyta</taxon>
        <taxon>Magnoliopsida</taxon>
        <taxon>Liliopsida</taxon>
        <taxon>Poales</taxon>
        <taxon>Poaceae</taxon>
        <taxon>PACMAD clade</taxon>
        <taxon>Arundinoideae</taxon>
        <taxon>Arundineae</taxon>
        <taxon>Arundo</taxon>
    </lineage>
</organism>
<evidence type="ECO:0000313" key="2">
    <source>
        <dbReference type="EMBL" id="JAD50462.1"/>
    </source>
</evidence>
<reference evidence="2" key="2">
    <citation type="journal article" date="2015" name="Data Brief">
        <title>Shoot transcriptome of the giant reed, Arundo donax.</title>
        <authorList>
            <person name="Barrero R.A."/>
            <person name="Guerrero F.D."/>
            <person name="Moolhuijzen P."/>
            <person name="Goolsby J.A."/>
            <person name="Tidwell J."/>
            <person name="Bellgard S.E."/>
            <person name="Bellgard M.I."/>
        </authorList>
    </citation>
    <scope>NUCLEOTIDE SEQUENCE</scope>
    <source>
        <tissue evidence="2">Shoot tissue taken approximately 20 cm above the soil surface</tissue>
    </source>
</reference>
<proteinExistence type="predicted"/>
<reference evidence="2" key="1">
    <citation type="submission" date="2014-09" db="EMBL/GenBank/DDBJ databases">
        <authorList>
            <person name="Magalhaes I.L.F."/>
            <person name="Oliveira U."/>
            <person name="Santos F.R."/>
            <person name="Vidigal T.H.D.A."/>
            <person name="Brescovit A.D."/>
            <person name="Santos A.J."/>
        </authorList>
    </citation>
    <scope>NUCLEOTIDE SEQUENCE</scope>
    <source>
        <tissue evidence="2">Shoot tissue taken approximately 20 cm above the soil surface</tissue>
    </source>
</reference>
<keyword evidence="1" id="KW-0472">Membrane</keyword>
<evidence type="ECO:0000256" key="1">
    <source>
        <dbReference type="SAM" id="Phobius"/>
    </source>
</evidence>
<feature type="transmembrane region" description="Helical" evidence="1">
    <location>
        <begin position="68"/>
        <end position="95"/>
    </location>
</feature>
<keyword evidence="1" id="KW-1133">Transmembrane helix</keyword>
<protein>
    <submittedName>
        <fullName evidence="2">Uncharacterized protein</fullName>
    </submittedName>
</protein>
<dbReference type="EMBL" id="GBRH01247433">
    <property type="protein sequence ID" value="JAD50462.1"/>
    <property type="molecule type" value="Transcribed_RNA"/>
</dbReference>
<dbReference type="AlphaFoldDB" id="A0A0A9ATP3"/>